<reference evidence="1" key="1">
    <citation type="submission" date="2022-09" db="EMBL/GenBank/DDBJ databases">
        <title>Actin cytoskeleton and complex cell architecture in an #Asgard archaeon.</title>
        <authorList>
            <person name="Ponce Toledo R.I."/>
            <person name="Schleper C."/>
            <person name="Rodrigues Oliveira T."/>
            <person name="Wollweber F."/>
            <person name="Xu J."/>
            <person name="Rittmann S."/>
            <person name="Klingl A."/>
            <person name="Pilhofer M."/>
        </authorList>
    </citation>
    <scope>NUCLEOTIDE SEQUENCE</scope>
    <source>
        <strain evidence="1">B-35</strain>
    </source>
</reference>
<protein>
    <recommendedName>
        <fullName evidence="3">Squalene cyclase C-terminal domain-containing protein</fullName>
    </recommendedName>
</protein>
<proteinExistence type="predicted"/>
<dbReference type="Gene3D" id="1.50.10.20">
    <property type="match status" value="2"/>
</dbReference>
<dbReference type="InterPro" id="IPR008930">
    <property type="entry name" value="Terpenoid_cyclase/PrenylTrfase"/>
</dbReference>
<gene>
    <name evidence="1" type="ORF">NEF87_003446</name>
</gene>
<dbReference type="SUPFAM" id="SSF48239">
    <property type="entry name" value="Terpenoid cyclases/Protein prenyltransferases"/>
    <property type="match status" value="2"/>
</dbReference>
<organism evidence="1 2">
    <name type="scientific">Candidatus Lokiarchaeum ossiferum</name>
    <dbReference type="NCBI Taxonomy" id="2951803"/>
    <lineage>
        <taxon>Archaea</taxon>
        <taxon>Promethearchaeati</taxon>
        <taxon>Promethearchaeota</taxon>
        <taxon>Promethearchaeia</taxon>
        <taxon>Promethearchaeales</taxon>
        <taxon>Promethearchaeaceae</taxon>
        <taxon>Candidatus Lokiarchaeum</taxon>
    </lineage>
</organism>
<keyword evidence="2" id="KW-1185">Reference proteome</keyword>
<sequence length="342" mass="40219">MFQWSSYFEYNPIDPLLSSNDEILKHFVKQDLLNRREKDLFFLENAPVVQKIIKKQQPNGSWKSVSKNQLRYPAINYSLIETWRNFRILVEKYRLTKENPAVRKASEYIFSCQTDFGDFRGILANQFAMYYTGALASLLNQAGYEKDPRLNNAMEWLLSTRQDDGGWLATYLMSLNLTNKEVNRLTSQNASTITERDATRPSSHNWTGMVIRAFANHPQYRNRPEAHQAGKLLKKAFFLKDKNYTSYQDAGYWVKFEYPYWWNNLVSAMDSLSNLGFLASDPDIKRGLDWLQDHQNQSGLWNISYSSKHQVKNSPKSKNMQLWVSFQICRIFQRFLDANRNF</sequence>
<dbReference type="EMBL" id="CP104013">
    <property type="protein sequence ID" value="UYP47161.1"/>
    <property type="molecule type" value="Genomic_DNA"/>
</dbReference>
<dbReference type="Proteomes" id="UP001208689">
    <property type="component" value="Chromosome"/>
</dbReference>
<evidence type="ECO:0000313" key="2">
    <source>
        <dbReference type="Proteomes" id="UP001208689"/>
    </source>
</evidence>
<evidence type="ECO:0008006" key="3">
    <source>
        <dbReference type="Google" id="ProtNLM"/>
    </source>
</evidence>
<accession>A0ABY6HX52</accession>
<evidence type="ECO:0000313" key="1">
    <source>
        <dbReference type="EMBL" id="UYP47161.1"/>
    </source>
</evidence>
<name>A0ABY6HX52_9ARCH</name>